<reference evidence="2" key="2">
    <citation type="submission" date="2021-09" db="EMBL/GenBank/DDBJ databases">
        <authorList>
            <person name="Jia N."/>
            <person name="Wang J."/>
            <person name="Shi W."/>
            <person name="Du L."/>
            <person name="Sun Y."/>
            <person name="Zhan W."/>
            <person name="Jiang J."/>
            <person name="Wang Q."/>
            <person name="Zhang B."/>
            <person name="Ji P."/>
            <person name="Sakyi L.B."/>
            <person name="Cui X."/>
            <person name="Yuan T."/>
            <person name="Jiang B."/>
            <person name="Yang W."/>
            <person name="Lam T.T.-Y."/>
            <person name="Chang Q."/>
            <person name="Ding S."/>
            <person name="Wang X."/>
            <person name="Zhu J."/>
            <person name="Ruan X."/>
            <person name="Zhao L."/>
            <person name="Wei J."/>
            <person name="Que T."/>
            <person name="Du C."/>
            <person name="Cheng J."/>
            <person name="Dai P."/>
            <person name="Han X."/>
            <person name="Huang E."/>
            <person name="Gao Y."/>
            <person name="Liu J."/>
            <person name="Shao H."/>
            <person name="Ye R."/>
            <person name="Li L."/>
            <person name="Wei W."/>
            <person name="Wang X."/>
            <person name="Wang C."/>
            <person name="Huo Q."/>
            <person name="Li W."/>
            <person name="Guo W."/>
            <person name="Chen H."/>
            <person name="Chen S."/>
            <person name="Zhou L."/>
            <person name="Zhou L."/>
            <person name="Ni X."/>
            <person name="Tian J."/>
            <person name="Zhou Y."/>
            <person name="Sheng Y."/>
            <person name="Liu T."/>
            <person name="Pan Y."/>
            <person name="Xia L."/>
            <person name="Li J."/>
            <person name="Zhao F."/>
            <person name="Cao W."/>
        </authorList>
    </citation>
    <scope>NUCLEOTIDE SEQUENCE</scope>
    <source>
        <strain evidence="2">Rmic-2018</strain>
        <tissue evidence="2">Larvae</tissue>
    </source>
</reference>
<gene>
    <name evidence="2" type="ORF">HPB51_025189</name>
</gene>
<evidence type="ECO:0000256" key="1">
    <source>
        <dbReference type="SAM" id="MobiDB-lite"/>
    </source>
</evidence>
<sequence length="216" mass="23730">MDVVHPSNVSPSDYTRQCAWIRQVVEEQSVCLPVATVVIEGPFGKLTTEAAVSEKLPEFYPYLFSNKSDMLLREKGILFGDRVVQALTHSKVRKLATRLSSESNIIDQAHDVTVVQTEEDNSGNRGSEAQEIGQPEEESREYALLLPASDRFTLLLNGNRGSLATEQLEEDTAIQEIREHVESEAFVGLEGETVSKDGTCEEEAGASSSNGLSKEL</sequence>
<accession>A0A9J6E4L6</accession>
<name>A0A9J6E4L6_RHIMP</name>
<dbReference type="AlphaFoldDB" id="A0A9J6E4L6"/>
<organism evidence="2 3">
    <name type="scientific">Rhipicephalus microplus</name>
    <name type="common">Cattle tick</name>
    <name type="synonym">Boophilus microplus</name>
    <dbReference type="NCBI Taxonomy" id="6941"/>
    <lineage>
        <taxon>Eukaryota</taxon>
        <taxon>Metazoa</taxon>
        <taxon>Ecdysozoa</taxon>
        <taxon>Arthropoda</taxon>
        <taxon>Chelicerata</taxon>
        <taxon>Arachnida</taxon>
        <taxon>Acari</taxon>
        <taxon>Parasitiformes</taxon>
        <taxon>Ixodida</taxon>
        <taxon>Ixodoidea</taxon>
        <taxon>Ixodidae</taxon>
        <taxon>Rhipicephalinae</taxon>
        <taxon>Rhipicephalus</taxon>
        <taxon>Boophilus</taxon>
    </lineage>
</organism>
<protein>
    <submittedName>
        <fullName evidence="2">Uncharacterized protein</fullName>
    </submittedName>
</protein>
<comment type="caution">
    <text evidence="2">The sequence shown here is derived from an EMBL/GenBank/DDBJ whole genome shotgun (WGS) entry which is preliminary data.</text>
</comment>
<dbReference type="Proteomes" id="UP000821866">
    <property type="component" value="Chromosome 4"/>
</dbReference>
<feature type="region of interest" description="Disordered" evidence="1">
    <location>
        <begin position="191"/>
        <end position="216"/>
    </location>
</feature>
<feature type="compositionally biased region" description="Polar residues" evidence="1">
    <location>
        <begin position="206"/>
        <end position="216"/>
    </location>
</feature>
<evidence type="ECO:0000313" key="3">
    <source>
        <dbReference type="Proteomes" id="UP000821866"/>
    </source>
</evidence>
<reference evidence="2" key="1">
    <citation type="journal article" date="2020" name="Cell">
        <title>Large-Scale Comparative Analyses of Tick Genomes Elucidate Their Genetic Diversity and Vector Capacities.</title>
        <authorList>
            <consortium name="Tick Genome and Microbiome Consortium (TIGMIC)"/>
            <person name="Jia N."/>
            <person name="Wang J."/>
            <person name="Shi W."/>
            <person name="Du L."/>
            <person name="Sun Y."/>
            <person name="Zhan W."/>
            <person name="Jiang J.F."/>
            <person name="Wang Q."/>
            <person name="Zhang B."/>
            <person name="Ji P."/>
            <person name="Bell-Sakyi L."/>
            <person name="Cui X.M."/>
            <person name="Yuan T.T."/>
            <person name="Jiang B.G."/>
            <person name="Yang W.F."/>
            <person name="Lam T.T."/>
            <person name="Chang Q.C."/>
            <person name="Ding S.J."/>
            <person name="Wang X.J."/>
            <person name="Zhu J.G."/>
            <person name="Ruan X.D."/>
            <person name="Zhao L."/>
            <person name="Wei J.T."/>
            <person name="Ye R.Z."/>
            <person name="Que T.C."/>
            <person name="Du C.H."/>
            <person name="Zhou Y.H."/>
            <person name="Cheng J.X."/>
            <person name="Dai P.F."/>
            <person name="Guo W.B."/>
            <person name="Han X.H."/>
            <person name="Huang E.J."/>
            <person name="Li L.F."/>
            <person name="Wei W."/>
            <person name="Gao Y.C."/>
            <person name="Liu J.Z."/>
            <person name="Shao H.Z."/>
            <person name="Wang X."/>
            <person name="Wang C.C."/>
            <person name="Yang T.C."/>
            <person name="Huo Q.B."/>
            <person name="Li W."/>
            <person name="Chen H.Y."/>
            <person name="Chen S.E."/>
            <person name="Zhou L.G."/>
            <person name="Ni X.B."/>
            <person name="Tian J.H."/>
            <person name="Sheng Y."/>
            <person name="Liu T."/>
            <person name="Pan Y.S."/>
            <person name="Xia L.Y."/>
            <person name="Li J."/>
            <person name="Zhao F."/>
            <person name="Cao W.C."/>
        </authorList>
    </citation>
    <scope>NUCLEOTIDE SEQUENCE</scope>
    <source>
        <strain evidence="2">Rmic-2018</strain>
    </source>
</reference>
<feature type="region of interest" description="Disordered" evidence="1">
    <location>
        <begin position="117"/>
        <end position="138"/>
    </location>
</feature>
<dbReference type="VEuPathDB" id="VectorBase:LOC119161983"/>
<keyword evidence="3" id="KW-1185">Reference proteome</keyword>
<proteinExistence type="predicted"/>
<dbReference type="EMBL" id="JABSTU010000006">
    <property type="protein sequence ID" value="KAH8029310.1"/>
    <property type="molecule type" value="Genomic_DNA"/>
</dbReference>
<evidence type="ECO:0000313" key="2">
    <source>
        <dbReference type="EMBL" id="KAH8029310.1"/>
    </source>
</evidence>